<organism evidence="12 13">
    <name type="scientific">Neogobius melanostomus</name>
    <name type="common">round goby</name>
    <dbReference type="NCBI Taxonomy" id="47308"/>
    <lineage>
        <taxon>Eukaryota</taxon>
        <taxon>Metazoa</taxon>
        <taxon>Chordata</taxon>
        <taxon>Craniata</taxon>
        <taxon>Vertebrata</taxon>
        <taxon>Euteleostomi</taxon>
        <taxon>Actinopterygii</taxon>
        <taxon>Neopterygii</taxon>
        <taxon>Teleostei</taxon>
        <taxon>Neoteleostei</taxon>
        <taxon>Acanthomorphata</taxon>
        <taxon>Gobiaria</taxon>
        <taxon>Gobiiformes</taxon>
        <taxon>Gobioidei</taxon>
        <taxon>Gobiidae</taxon>
        <taxon>Benthophilinae</taxon>
        <taxon>Neogobiini</taxon>
        <taxon>Neogobius</taxon>
    </lineage>
</organism>
<dbReference type="PROSITE" id="PS50835">
    <property type="entry name" value="IG_LIKE"/>
    <property type="match status" value="1"/>
</dbReference>
<evidence type="ECO:0000256" key="3">
    <source>
        <dbReference type="ARBA" id="ARBA00022729"/>
    </source>
</evidence>
<comment type="subcellular location">
    <subcellularLocation>
        <location evidence="1">Membrane</location>
        <topology evidence="1">Single-pass membrane protein</topology>
    </subcellularLocation>
</comment>
<evidence type="ECO:0000256" key="6">
    <source>
        <dbReference type="ARBA" id="ARBA00023157"/>
    </source>
</evidence>
<keyword evidence="4 9" id="KW-1133">Transmembrane helix</keyword>
<dbReference type="Proteomes" id="UP000694523">
    <property type="component" value="Unplaced"/>
</dbReference>
<keyword evidence="7" id="KW-0325">Glycoprotein</keyword>
<feature type="signal peptide" evidence="10">
    <location>
        <begin position="1"/>
        <end position="20"/>
    </location>
</feature>
<dbReference type="GO" id="GO:0150079">
    <property type="term" value="P:negative regulation of neuroinflammatory response"/>
    <property type="evidence" value="ECO:0007669"/>
    <property type="project" value="TreeGrafter"/>
</dbReference>
<feature type="domain" description="Ig-like" evidence="11">
    <location>
        <begin position="14"/>
        <end position="114"/>
    </location>
</feature>
<sequence>MVLSGSHLLIFLLPAVFIQGLNIVIKSQQTDVAVKAGEEACLQCPLSYSTDVLQVMWQKILPEEGEVTVATCHPHRYKLNPDFSTKIGLKETTLRNCSIVVQNVTEQDEGCYLCLFITSSDVAYYGKACLHMYELHKPTLNTSRSNSTGQLEVSCSATGRPAPNVTIHVQKTIWTHTNAVKNSNGTVTVIRTAALSPLHMNKTLECSATSSFGSERNRMTVPDFEDTYTEDDSTLALCIGLFLFCGCVVAVAVLVWLLVRKQLEARADADVEDNINKNKEVMQGTPRTPRTPLNQCVKEENETLRKRTPMIKKNNRTAKTKQNNEARLLLKNSRKELDFDQ</sequence>
<dbReference type="SUPFAM" id="SSF48726">
    <property type="entry name" value="Immunoglobulin"/>
    <property type="match status" value="1"/>
</dbReference>
<proteinExistence type="predicted"/>
<evidence type="ECO:0000256" key="4">
    <source>
        <dbReference type="ARBA" id="ARBA00022989"/>
    </source>
</evidence>
<evidence type="ECO:0000256" key="5">
    <source>
        <dbReference type="ARBA" id="ARBA00023136"/>
    </source>
</evidence>
<accession>A0A8C6TN41</accession>
<dbReference type="GO" id="GO:0034113">
    <property type="term" value="P:heterotypic cell-cell adhesion"/>
    <property type="evidence" value="ECO:0007669"/>
    <property type="project" value="TreeGrafter"/>
</dbReference>
<dbReference type="InterPro" id="IPR036179">
    <property type="entry name" value="Ig-like_dom_sf"/>
</dbReference>
<evidence type="ECO:0000256" key="1">
    <source>
        <dbReference type="ARBA" id="ARBA00004167"/>
    </source>
</evidence>
<dbReference type="GO" id="GO:0043025">
    <property type="term" value="C:neuronal cell body"/>
    <property type="evidence" value="ECO:0007669"/>
    <property type="project" value="TreeGrafter"/>
</dbReference>
<evidence type="ECO:0000256" key="2">
    <source>
        <dbReference type="ARBA" id="ARBA00022692"/>
    </source>
</evidence>
<dbReference type="PANTHER" id="PTHR46841:SF7">
    <property type="entry name" value="IG-LIKE DOMAIN-CONTAINING PROTEIN"/>
    <property type="match status" value="1"/>
</dbReference>
<feature type="transmembrane region" description="Helical" evidence="9">
    <location>
        <begin position="234"/>
        <end position="259"/>
    </location>
</feature>
<reference evidence="12" key="2">
    <citation type="submission" date="2025-09" db="UniProtKB">
        <authorList>
            <consortium name="Ensembl"/>
        </authorList>
    </citation>
    <scope>IDENTIFICATION</scope>
</reference>
<dbReference type="SMART" id="SM00409">
    <property type="entry name" value="IG"/>
    <property type="match status" value="1"/>
</dbReference>
<keyword evidence="5 9" id="KW-0472">Membrane</keyword>
<dbReference type="GO" id="GO:0016020">
    <property type="term" value="C:membrane"/>
    <property type="evidence" value="ECO:0007669"/>
    <property type="project" value="UniProtKB-SubCell"/>
</dbReference>
<keyword evidence="6" id="KW-1015">Disulfide bond</keyword>
<dbReference type="Ensembl" id="ENSNMLT00000025449.1">
    <property type="protein sequence ID" value="ENSNMLP00000022729.1"/>
    <property type="gene ID" value="ENSNMLG00000014650.1"/>
</dbReference>
<evidence type="ECO:0000256" key="9">
    <source>
        <dbReference type="SAM" id="Phobius"/>
    </source>
</evidence>
<protein>
    <recommendedName>
        <fullName evidence="11">Ig-like domain-containing protein</fullName>
    </recommendedName>
</protein>
<dbReference type="GO" id="GO:0030424">
    <property type="term" value="C:axon"/>
    <property type="evidence" value="ECO:0007669"/>
    <property type="project" value="TreeGrafter"/>
</dbReference>
<keyword evidence="13" id="KW-1185">Reference proteome</keyword>
<evidence type="ECO:0000313" key="13">
    <source>
        <dbReference type="Proteomes" id="UP000694523"/>
    </source>
</evidence>
<dbReference type="InterPro" id="IPR047164">
    <property type="entry name" value="OX2G-like"/>
</dbReference>
<dbReference type="PANTHER" id="PTHR46841">
    <property type="entry name" value="OX-2 MEMBRANE GLYCOPROTEIN"/>
    <property type="match status" value="1"/>
</dbReference>
<keyword evidence="2 9" id="KW-0812">Transmembrane</keyword>
<keyword evidence="8" id="KW-0393">Immunoglobulin domain</keyword>
<dbReference type="InterPro" id="IPR013106">
    <property type="entry name" value="Ig_V-set"/>
</dbReference>
<evidence type="ECO:0000259" key="11">
    <source>
        <dbReference type="PROSITE" id="PS50835"/>
    </source>
</evidence>
<dbReference type="InterPro" id="IPR003599">
    <property type="entry name" value="Ig_sub"/>
</dbReference>
<dbReference type="GO" id="GO:0009986">
    <property type="term" value="C:cell surface"/>
    <property type="evidence" value="ECO:0007669"/>
    <property type="project" value="TreeGrafter"/>
</dbReference>
<keyword evidence="3 10" id="KW-0732">Signal</keyword>
<evidence type="ECO:0000256" key="8">
    <source>
        <dbReference type="ARBA" id="ARBA00023319"/>
    </source>
</evidence>
<dbReference type="Pfam" id="PF07686">
    <property type="entry name" value="V-set"/>
    <property type="match status" value="1"/>
</dbReference>
<reference evidence="12" key="1">
    <citation type="submission" date="2025-08" db="UniProtKB">
        <authorList>
            <consortium name="Ensembl"/>
        </authorList>
    </citation>
    <scope>IDENTIFICATION</scope>
</reference>
<dbReference type="AlphaFoldDB" id="A0A8C6TN41"/>
<evidence type="ECO:0000313" key="12">
    <source>
        <dbReference type="Ensembl" id="ENSNMLP00000022729.1"/>
    </source>
</evidence>
<dbReference type="InterPro" id="IPR013783">
    <property type="entry name" value="Ig-like_fold"/>
</dbReference>
<feature type="chain" id="PRO_5034176152" description="Ig-like domain-containing protein" evidence="10">
    <location>
        <begin position="21"/>
        <end position="341"/>
    </location>
</feature>
<name>A0A8C6TN41_9GOBI</name>
<dbReference type="GO" id="GO:0098632">
    <property type="term" value="F:cell-cell adhesion mediator activity"/>
    <property type="evidence" value="ECO:0007669"/>
    <property type="project" value="InterPro"/>
</dbReference>
<evidence type="ECO:0000256" key="10">
    <source>
        <dbReference type="SAM" id="SignalP"/>
    </source>
</evidence>
<dbReference type="InterPro" id="IPR007110">
    <property type="entry name" value="Ig-like_dom"/>
</dbReference>
<evidence type="ECO:0000256" key="7">
    <source>
        <dbReference type="ARBA" id="ARBA00023180"/>
    </source>
</evidence>
<dbReference type="Gene3D" id="2.60.40.10">
    <property type="entry name" value="Immunoglobulins"/>
    <property type="match status" value="2"/>
</dbReference>